<feature type="transmembrane region" description="Helical" evidence="1">
    <location>
        <begin position="59"/>
        <end position="80"/>
    </location>
</feature>
<dbReference type="Proteomes" id="UP000186817">
    <property type="component" value="Unassembled WGS sequence"/>
</dbReference>
<evidence type="ECO:0000256" key="1">
    <source>
        <dbReference type="SAM" id="Phobius"/>
    </source>
</evidence>
<dbReference type="AlphaFoldDB" id="A0A1Q9EEP7"/>
<keyword evidence="1" id="KW-0472">Membrane</keyword>
<keyword evidence="3" id="KW-1185">Reference proteome</keyword>
<gene>
    <name evidence="2" type="ORF">AK812_SmicGene10838</name>
</gene>
<comment type="caution">
    <text evidence="2">The sequence shown here is derived from an EMBL/GenBank/DDBJ whole genome shotgun (WGS) entry which is preliminary data.</text>
</comment>
<dbReference type="EMBL" id="LSRX01000172">
    <property type="protein sequence ID" value="OLQ05915.1"/>
    <property type="molecule type" value="Genomic_DNA"/>
</dbReference>
<evidence type="ECO:0000313" key="3">
    <source>
        <dbReference type="Proteomes" id="UP000186817"/>
    </source>
</evidence>
<protein>
    <submittedName>
        <fullName evidence="2">Uncharacterized protein</fullName>
    </submittedName>
</protein>
<reference evidence="2 3" key="1">
    <citation type="submission" date="2016-02" db="EMBL/GenBank/DDBJ databases">
        <title>Genome analysis of coral dinoflagellate symbionts highlights evolutionary adaptations to a symbiotic lifestyle.</title>
        <authorList>
            <person name="Aranda M."/>
            <person name="Li Y."/>
            <person name="Liew Y.J."/>
            <person name="Baumgarten S."/>
            <person name="Simakov O."/>
            <person name="Wilson M."/>
            <person name="Piel J."/>
            <person name="Ashoor H."/>
            <person name="Bougouffa S."/>
            <person name="Bajic V.B."/>
            <person name="Ryu T."/>
            <person name="Ravasi T."/>
            <person name="Bayer T."/>
            <person name="Micklem G."/>
            <person name="Kim H."/>
            <person name="Bhak J."/>
            <person name="Lajeunesse T.C."/>
            <person name="Voolstra C.R."/>
        </authorList>
    </citation>
    <scope>NUCLEOTIDE SEQUENCE [LARGE SCALE GENOMIC DNA]</scope>
    <source>
        <strain evidence="2 3">CCMP2467</strain>
    </source>
</reference>
<name>A0A1Q9EEP7_SYMMI</name>
<keyword evidence="1" id="KW-1133">Transmembrane helix</keyword>
<accession>A0A1Q9EEP7</accession>
<sequence>MDGWMDGRMEVVVVVVVVVGYFRKITTDVFGGGGGGGGGGCGWRQWAMMLTNMGAVMNLMFFATITHRIVVVVVVVVVVVDCHHRNLGKTAGGGGGGGGGGEITPYCKSCGEESANSAYWPQDGIGIWKALRVVVVVVVVVEMKLNKILKRQSGGGGGGGGGCYLAPQKTGGVMMKVVVVVVVVVEIISCGHVVVCGGGGGGGGGGLGLIDVGSLHTDQKYRFPGSPMMSRLEENVSFAPDITATRKVHCVYMHETVAANKLQVIAVPFAKPLGSNMLLPRWGTDLREKTDKNNVLSHREAAVGAVLNFPRDGSSIYASVDAVTWTEQLKADWKSPAASWLQQLVPLAASSFRGIAPSDNLALRVPEADAEAPPAEAWDSHVLAQIDRKDRDGRDEAQNLPGALNTPSVSKAGTILSIGGAGEKKKSSTVMYHEPAFLNPEPAEIHHDYGSSILMLGLLILEWLQGAVFFPAEKLQAPDWHALQTDELTLALGKLHLLLDMQHCFDG</sequence>
<evidence type="ECO:0000313" key="2">
    <source>
        <dbReference type="EMBL" id="OLQ05915.1"/>
    </source>
</evidence>
<keyword evidence="1" id="KW-0812">Transmembrane</keyword>
<proteinExistence type="predicted"/>
<organism evidence="2 3">
    <name type="scientific">Symbiodinium microadriaticum</name>
    <name type="common">Dinoflagellate</name>
    <name type="synonym">Zooxanthella microadriatica</name>
    <dbReference type="NCBI Taxonomy" id="2951"/>
    <lineage>
        <taxon>Eukaryota</taxon>
        <taxon>Sar</taxon>
        <taxon>Alveolata</taxon>
        <taxon>Dinophyceae</taxon>
        <taxon>Suessiales</taxon>
        <taxon>Symbiodiniaceae</taxon>
        <taxon>Symbiodinium</taxon>
    </lineage>
</organism>
<feature type="transmembrane region" description="Helical" evidence="1">
    <location>
        <begin position="125"/>
        <end position="143"/>
    </location>
</feature>